<sequence length="558" mass="63113">MLFLALSVAHQLSAQQQPDAWTSLKKPVSVSFADSDTRYVQDQVPTLTQQNTWEATAWKGEKVHTQLLVWARREVPQVRVSVSDLKDGKGNRIASDKITTGFLRYVITDEFGGGCGFRKPADFDSSLVADAIDTVAATAVAANTVQPVWLSIAVPQQAAAGTYKGVVTVKADKTYKLRVTVNVQERELPAPSEWAFDLDLWQHPAAIARVHNVPLWSQEHYDLMRPYYTMLANAGQKTITTSIIHEPWDHQTYDDFPSLIKWIKRKDGSWTYDYSLFDEYVSFVMSTGIKGRINCFSMVPWKMSFVYFDEATGTDEVFTAKAGTPAYNAFWGSMLQDFARHLKDKGWFSITAIAMDERPLADMQAVISLLKETDPAWKVALAGDYHPEIEQDIFDYCIASRWKFDDQVLAQRLASGKPSTFYTCCTEPYPNGFTFSPPAEHTWIGWYTAAQGFTGYLRWAYNSWVQNPLQDSRFRAWPAGDTYQVYPGPLTSIRFEKLVEGIQDFEKVRLLREEFTRTGNKAKLAELDKILAAFELEKLKSTPAAQMVDKAKSALNSL</sequence>
<dbReference type="Proteomes" id="UP000198724">
    <property type="component" value="Unassembled WGS sequence"/>
</dbReference>
<gene>
    <name evidence="3" type="ORF">SAMN05421739_106128</name>
</gene>
<reference evidence="4" key="1">
    <citation type="submission" date="2016-10" db="EMBL/GenBank/DDBJ databases">
        <authorList>
            <person name="Varghese N."/>
            <person name="Submissions S."/>
        </authorList>
    </citation>
    <scope>NUCLEOTIDE SEQUENCE [LARGE SCALE GENOMIC DNA]</scope>
    <source>
        <strain evidence="4">LP51</strain>
    </source>
</reference>
<dbReference type="Pfam" id="PF13320">
    <property type="entry name" value="GH123_cat"/>
    <property type="match status" value="1"/>
</dbReference>
<dbReference type="SUPFAM" id="SSF51445">
    <property type="entry name" value="(Trans)glycosidases"/>
    <property type="match status" value="1"/>
</dbReference>
<feature type="domain" description="Glycoside hydrolase 123 N-terminal" evidence="2">
    <location>
        <begin position="32"/>
        <end position="170"/>
    </location>
</feature>
<dbReference type="STRING" id="1436961.SAMN05421739_106128"/>
<dbReference type="AlphaFoldDB" id="A0A1I2XMV8"/>
<evidence type="ECO:0000259" key="2">
    <source>
        <dbReference type="Pfam" id="PF22680"/>
    </source>
</evidence>
<dbReference type="Pfam" id="PF22680">
    <property type="entry name" value="Glyco_hydro_123_N_2"/>
    <property type="match status" value="1"/>
</dbReference>
<evidence type="ECO:0000259" key="1">
    <source>
        <dbReference type="Pfam" id="PF13320"/>
    </source>
</evidence>
<dbReference type="EMBL" id="FOOT01000006">
    <property type="protein sequence ID" value="SFH14447.1"/>
    <property type="molecule type" value="Genomic_DNA"/>
</dbReference>
<dbReference type="InterPro" id="IPR017853">
    <property type="entry name" value="GH"/>
</dbReference>
<keyword evidence="4" id="KW-1185">Reference proteome</keyword>
<dbReference type="InterPro" id="IPR053850">
    <property type="entry name" value="Glyco_hydro_123_N_2"/>
</dbReference>
<proteinExistence type="predicted"/>
<protein>
    <submittedName>
        <fullName evidence="3">Uncharacterized protein</fullName>
    </submittedName>
</protein>
<feature type="domain" description="Glycoside hydrolase 123 catalytic" evidence="1">
    <location>
        <begin position="201"/>
        <end position="511"/>
    </location>
</feature>
<accession>A0A1I2XMV8</accession>
<evidence type="ECO:0000313" key="4">
    <source>
        <dbReference type="Proteomes" id="UP000198724"/>
    </source>
</evidence>
<evidence type="ECO:0000313" key="3">
    <source>
        <dbReference type="EMBL" id="SFH14447.1"/>
    </source>
</evidence>
<name>A0A1I2XMV8_9BACT</name>
<dbReference type="InterPro" id="IPR025150">
    <property type="entry name" value="GH123_cat"/>
</dbReference>
<organism evidence="3 4">
    <name type="scientific">Pontibacter chinhatensis</name>
    <dbReference type="NCBI Taxonomy" id="1436961"/>
    <lineage>
        <taxon>Bacteria</taxon>
        <taxon>Pseudomonadati</taxon>
        <taxon>Bacteroidota</taxon>
        <taxon>Cytophagia</taxon>
        <taxon>Cytophagales</taxon>
        <taxon>Hymenobacteraceae</taxon>
        <taxon>Pontibacter</taxon>
    </lineage>
</organism>